<organism evidence="2 3">
    <name type="scientific">Striga asiatica</name>
    <name type="common">Asiatic witchweed</name>
    <name type="synonym">Buchnera asiatica</name>
    <dbReference type="NCBI Taxonomy" id="4170"/>
    <lineage>
        <taxon>Eukaryota</taxon>
        <taxon>Viridiplantae</taxon>
        <taxon>Streptophyta</taxon>
        <taxon>Embryophyta</taxon>
        <taxon>Tracheophyta</taxon>
        <taxon>Spermatophyta</taxon>
        <taxon>Magnoliopsida</taxon>
        <taxon>eudicotyledons</taxon>
        <taxon>Gunneridae</taxon>
        <taxon>Pentapetalae</taxon>
        <taxon>asterids</taxon>
        <taxon>lamiids</taxon>
        <taxon>Lamiales</taxon>
        <taxon>Orobanchaceae</taxon>
        <taxon>Buchnereae</taxon>
        <taxon>Striga</taxon>
    </lineage>
</organism>
<dbReference type="EMBL" id="BKCP01003335">
    <property type="protein sequence ID" value="GER28937.1"/>
    <property type="molecule type" value="Genomic_DNA"/>
</dbReference>
<evidence type="ECO:0000256" key="1">
    <source>
        <dbReference type="SAM" id="SignalP"/>
    </source>
</evidence>
<dbReference type="Proteomes" id="UP000325081">
    <property type="component" value="Unassembled WGS sequence"/>
</dbReference>
<gene>
    <name evidence="2" type="ORF">STAS_04760</name>
</gene>
<evidence type="ECO:0000313" key="2">
    <source>
        <dbReference type="EMBL" id="GER28937.1"/>
    </source>
</evidence>
<evidence type="ECO:0000313" key="3">
    <source>
        <dbReference type="Proteomes" id="UP000325081"/>
    </source>
</evidence>
<feature type="chain" id="PRO_5022759322" evidence="1">
    <location>
        <begin position="19"/>
        <end position="139"/>
    </location>
</feature>
<comment type="caution">
    <text evidence="2">The sequence shown here is derived from an EMBL/GenBank/DDBJ whole genome shotgun (WGS) entry which is preliminary data.</text>
</comment>
<protein>
    <submittedName>
        <fullName evidence="2">Two component transcriptional regulator</fullName>
    </submittedName>
</protein>
<name>A0A5A7P8G5_STRAF</name>
<dbReference type="AlphaFoldDB" id="A0A5A7P8G5"/>
<proteinExistence type="predicted"/>
<reference evidence="3" key="1">
    <citation type="journal article" date="2019" name="Curr. Biol.">
        <title>Genome Sequence of Striga asiatica Provides Insight into the Evolution of Plant Parasitism.</title>
        <authorList>
            <person name="Yoshida S."/>
            <person name="Kim S."/>
            <person name="Wafula E.K."/>
            <person name="Tanskanen J."/>
            <person name="Kim Y.M."/>
            <person name="Honaas L."/>
            <person name="Yang Z."/>
            <person name="Spallek T."/>
            <person name="Conn C.E."/>
            <person name="Ichihashi Y."/>
            <person name="Cheong K."/>
            <person name="Cui S."/>
            <person name="Der J.P."/>
            <person name="Gundlach H."/>
            <person name="Jiao Y."/>
            <person name="Hori C."/>
            <person name="Ishida J.K."/>
            <person name="Kasahara H."/>
            <person name="Kiba T."/>
            <person name="Kim M.S."/>
            <person name="Koo N."/>
            <person name="Laohavisit A."/>
            <person name="Lee Y.H."/>
            <person name="Lumba S."/>
            <person name="McCourt P."/>
            <person name="Mortimer J.C."/>
            <person name="Mutuku J.M."/>
            <person name="Nomura T."/>
            <person name="Sasaki-Sekimoto Y."/>
            <person name="Seto Y."/>
            <person name="Wang Y."/>
            <person name="Wakatake T."/>
            <person name="Sakakibara H."/>
            <person name="Demura T."/>
            <person name="Yamaguchi S."/>
            <person name="Yoneyama K."/>
            <person name="Manabe R.I."/>
            <person name="Nelson D.C."/>
            <person name="Schulman A.H."/>
            <person name="Timko M.P."/>
            <person name="dePamphilis C.W."/>
            <person name="Choi D."/>
            <person name="Shirasu K."/>
        </authorList>
    </citation>
    <scope>NUCLEOTIDE SEQUENCE [LARGE SCALE GENOMIC DNA]</scope>
    <source>
        <strain evidence="3">cv. UVA1</strain>
    </source>
</reference>
<keyword evidence="3" id="KW-1185">Reference proteome</keyword>
<sequence length="139" mass="14910">MASCVCVVSLISSASCTASLSPAWPAAEPETFNLTLDKIARAPSRFPFSAASWASARPSAAFSRFLCLSTSIFTLTSHANKKLGLRISADSISTLSFEPTSLYEHVTSKSGVLRRRPSFSFSEHTGTEMSMRKSFSSSA</sequence>
<feature type="signal peptide" evidence="1">
    <location>
        <begin position="1"/>
        <end position="18"/>
    </location>
</feature>
<keyword evidence="1" id="KW-0732">Signal</keyword>
<accession>A0A5A7P8G5</accession>